<dbReference type="Pfam" id="PF10066">
    <property type="entry name" value="DUF2304"/>
    <property type="match status" value="1"/>
</dbReference>
<reference evidence="3" key="1">
    <citation type="submission" date="2024-05" db="EMBL/GenBank/DDBJ databases">
        <authorList>
            <person name="Yu L."/>
        </authorList>
    </citation>
    <scope>NUCLEOTIDE SEQUENCE</scope>
    <source>
        <strain evidence="3">G08B096</strain>
    </source>
</reference>
<sequence length="122" mass="13611">MSVTTYVLGIAAAIATLVVVIELLRRRRLRERHAVWWLLAGFLALIIGIFPQVLVWAAGVVGIEIPTNLIFFVSLVLLFLVCIQHSSELTRLEDKVRILAEEQALARQRISDLEAAPSDDAH</sequence>
<proteinExistence type="predicted"/>
<dbReference type="EMBL" id="CP158374">
    <property type="protein sequence ID" value="XBX81290.1"/>
    <property type="molecule type" value="Genomic_DNA"/>
</dbReference>
<feature type="coiled-coil region" evidence="1">
    <location>
        <begin position="82"/>
        <end position="109"/>
    </location>
</feature>
<keyword evidence="2" id="KW-0472">Membrane</keyword>
<organism evidence="3">
    <name type="scientific">Agromyces sp. G08B096</name>
    <dbReference type="NCBI Taxonomy" id="3156399"/>
    <lineage>
        <taxon>Bacteria</taxon>
        <taxon>Bacillati</taxon>
        <taxon>Actinomycetota</taxon>
        <taxon>Actinomycetes</taxon>
        <taxon>Micrococcales</taxon>
        <taxon>Microbacteriaceae</taxon>
        <taxon>Agromyces</taxon>
    </lineage>
</organism>
<protein>
    <submittedName>
        <fullName evidence="3">DUF2304 domain-containing protein</fullName>
    </submittedName>
</protein>
<name>A0AAU7W3Q7_9MICO</name>
<feature type="transmembrane region" description="Helical" evidence="2">
    <location>
        <begin position="36"/>
        <end position="59"/>
    </location>
</feature>
<dbReference type="AlphaFoldDB" id="A0AAU7W3Q7"/>
<dbReference type="RefSeq" id="WP_350347312.1">
    <property type="nucleotide sequence ID" value="NZ_CP158374.1"/>
</dbReference>
<feature type="transmembrane region" description="Helical" evidence="2">
    <location>
        <begin position="6"/>
        <end position="24"/>
    </location>
</feature>
<keyword evidence="2" id="KW-0812">Transmembrane</keyword>
<gene>
    <name evidence="3" type="ORF">ABIQ69_11785</name>
</gene>
<evidence type="ECO:0000313" key="3">
    <source>
        <dbReference type="EMBL" id="XBX81290.1"/>
    </source>
</evidence>
<keyword evidence="2" id="KW-1133">Transmembrane helix</keyword>
<keyword evidence="1" id="KW-0175">Coiled coil</keyword>
<evidence type="ECO:0000256" key="2">
    <source>
        <dbReference type="SAM" id="Phobius"/>
    </source>
</evidence>
<feature type="transmembrane region" description="Helical" evidence="2">
    <location>
        <begin position="65"/>
        <end position="83"/>
    </location>
</feature>
<accession>A0AAU7W3Q7</accession>
<dbReference type="InterPro" id="IPR019277">
    <property type="entry name" value="DUF2304"/>
</dbReference>
<evidence type="ECO:0000256" key="1">
    <source>
        <dbReference type="SAM" id="Coils"/>
    </source>
</evidence>